<dbReference type="Proteomes" id="UP000009145">
    <property type="component" value="Chromosome"/>
</dbReference>
<evidence type="ECO:0000256" key="4">
    <source>
        <dbReference type="ARBA" id="ARBA00022679"/>
    </source>
</evidence>
<dbReference type="InterPro" id="IPR006009">
    <property type="entry name" value="GlcNAc_MurG"/>
</dbReference>
<dbReference type="EMBL" id="CP003380">
    <property type="protein sequence ID" value="AFJ02038.1"/>
    <property type="molecule type" value="Genomic_DNA"/>
</dbReference>
<evidence type="ECO:0000256" key="3">
    <source>
        <dbReference type="ARBA" id="ARBA00022676"/>
    </source>
</evidence>
<name>I1YGJ5_METFJ</name>
<dbReference type="GO" id="GO:0051991">
    <property type="term" value="F:UDP-N-acetyl-D-glucosamine:N-acetylmuramoyl-L-alanyl-D-glutamyl-meso-2,6-diaminopimelyl-D-alanyl-D-alanine-diphosphoundecaprenol 4-beta-N-acetylglucosaminlytransferase activity"/>
    <property type="evidence" value="ECO:0007669"/>
    <property type="project" value="RHEA"/>
</dbReference>
<dbReference type="GO" id="GO:0050511">
    <property type="term" value="F:undecaprenyldiphospho-muramoylpentapeptide beta-N-acetylglucosaminyltransferase activity"/>
    <property type="evidence" value="ECO:0007669"/>
    <property type="project" value="UniProtKB-UniRule"/>
</dbReference>
<keyword evidence="4 10" id="KW-0808">Transferase</keyword>
<keyword evidence="1 10" id="KW-1003">Cell membrane</keyword>
<keyword evidence="10" id="KW-0997">Cell inner membrane</keyword>
<evidence type="ECO:0000313" key="14">
    <source>
        <dbReference type="Proteomes" id="UP000009145"/>
    </source>
</evidence>
<keyword evidence="6 10" id="KW-0573">Peptidoglycan synthesis</keyword>
<proteinExistence type="inferred from homology"/>
<organism evidence="13 14">
    <name type="scientific">Methylophaga frappieri (strain ATCC BAA-2434 / DSM 25690 / JAM7)</name>
    <dbReference type="NCBI Taxonomy" id="754477"/>
    <lineage>
        <taxon>Bacteria</taxon>
        <taxon>Pseudomonadati</taxon>
        <taxon>Pseudomonadota</taxon>
        <taxon>Gammaproteobacteria</taxon>
        <taxon>Thiotrichales</taxon>
        <taxon>Piscirickettsiaceae</taxon>
        <taxon>Methylophaga</taxon>
    </lineage>
</organism>
<evidence type="ECO:0000259" key="11">
    <source>
        <dbReference type="Pfam" id="PF03033"/>
    </source>
</evidence>
<dbReference type="PANTHER" id="PTHR21015:SF22">
    <property type="entry name" value="GLYCOSYLTRANSFERASE"/>
    <property type="match status" value="1"/>
</dbReference>
<dbReference type="GO" id="GO:0071555">
    <property type="term" value="P:cell wall organization"/>
    <property type="evidence" value="ECO:0007669"/>
    <property type="project" value="UniProtKB-KW"/>
</dbReference>
<dbReference type="EC" id="2.4.1.227" evidence="10"/>
<feature type="binding site" evidence="10">
    <location>
        <begin position="262"/>
        <end position="267"/>
    </location>
    <ligand>
        <name>UDP-N-acetyl-alpha-D-glucosamine</name>
        <dbReference type="ChEBI" id="CHEBI:57705"/>
    </ligand>
</feature>
<evidence type="ECO:0000256" key="1">
    <source>
        <dbReference type="ARBA" id="ARBA00022475"/>
    </source>
</evidence>
<dbReference type="KEGG" id="mec:Q7C_869"/>
<feature type="binding site" evidence="10">
    <location>
        <begin position="11"/>
        <end position="13"/>
    </location>
    <ligand>
        <name>UDP-N-acetyl-alpha-D-glucosamine</name>
        <dbReference type="ChEBI" id="CHEBI:57705"/>
    </ligand>
</feature>
<dbReference type="HOGENOM" id="CLU_037404_2_0_6"/>
<dbReference type="GO" id="GO:0005886">
    <property type="term" value="C:plasma membrane"/>
    <property type="evidence" value="ECO:0007669"/>
    <property type="project" value="UniProtKB-SubCell"/>
</dbReference>
<evidence type="ECO:0000259" key="12">
    <source>
        <dbReference type="Pfam" id="PF04101"/>
    </source>
</evidence>
<evidence type="ECO:0000256" key="5">
    <source>
        <dbReference type="ARBA" id="ARBA00022960"/>
    </source>
</evidence>
<dbReference type="STRING" id="754477.Q7C_869"/>
<evidence type="ECO:0000313" key="13">
    <source>
        <dbReference type="EMBL" id="AFJ02038.1"/>
    </source>
</evidence>
<dbReference type="UniPathway" id="UPA00219"/>
<dbReference type="InterPro" id="IPR007235">
    <property type="entry name" value="Glyco_trans_28_C"/>
</dbReference>
<dbReference type="GO" id="GO:0005975">
    <property type="term" value="P:carbohydrate metabolic process"/>
    <property type="evidence" value="ECO:0007669"/>
    <property type="project" value="InterPro"/>
</dbReference>
<keyword evidence="3 10" id="KW-0328">Glycosyltransferase</keyword>
<dbReference type="GO" id="GO:0009252">
    <property type="term" value="P:peptidoglycan biosynthetic process"/>
    <property type="evidence" value="ECO:0007669"/>
    <property type="project" value="UniProtKB-UniRule"/>
</dbReference>
<feature type="binding site" evidence="10">
    <location>
        <position position="243"/>
    </location>
    <ligand>
        <name>UDP-N-acetyl-alpha-D-glucosamine</name>
        <dbReference type="ChEBI" id="CHEBI:57705"/>
    </ligand>
</feature>
<comment type="pathway">
    <text evidence="10">Cell wall biogenesis; peptidoglycan biosynthesis.</text>
</comment>
<comment type="function">
    <text evidence="10">Cell wall formation. Catalyzes the transfer of a GlcNAc subunit on undecaprenyl-pyrophosphoryl-MurNAc-pentapeptide (lipid intermediate I) to form undecaprenyl-pyrophosphoryl-MurNAc-(pentapeptide)GlcNAc (lipid intermediate II).</text>
</comment>
<feature type="binding site" evidence="10">
    <location>
        <position position="161"/>
    </location>
    <ligand>
        <name>UDP-N-acetyl-alpha-D-glucosamine</name>
        <dbReference type="ChEBI" id="CHEBI:57705"/>
    </ligand>
</feature>
<keyword evidence="14" id="KW-1185">Reference proteome</keyword>
<keyword evidence="7 10" id="KW-0472">Membrane</keyword>
<gene>
    <name evidence="10" type="primary">murG</name>
    <name evidence="13" type="ordered locus">Q7C_869</name>
</gene>
<evidence type="ECO:0000256" key="8">
    <source>
        <dbReference type="ARBA" id="ARBA00023306"/>
    </source>
</evidence>
<dbReference type="eggNOG" id="COG0707">
    <property type="taxonomic scope" value="Bacteria"/>
</dbReference>
<dbReference type="NCBIfam" id="TIGR01133">
    <property type="entry name" value="murG"/>
    <property type="match status" value="1"/>
</dbReference>
<dbReference type="InterPro" id="IPR004276">
    <property type="entry name" value="GlycoTrans_28_N"/>
</dbReference>
<keyword evidence="2 10" id="KW-0132">Cell division</keyword>
<protein>
    <recommendedName>
        <fullName evidence="10">UDP-N-acetylglucosamine--N-acetylmuramyl-(pentapeptide) pyrophosphoryl-undecaprenol N-acetylglucosamine transferase</fullName>
        <ecNumber evidence="10">2.4.1.227</ecNumber>
    </recommendedName>
    <alternativeName>
        <fullName evidence="10">Undecaprenyl-PP-MurNAc-pentapeptide-UDPGlcNAc GlcNAc transferase</fullName>
    </alternativeName>
</protein>
<keyword evidence="9 10" id="KW-0961">Cell wall biogenesis/degradation</keyword>
<dbReference type="RefSeq" id="WP_014703459.1">
    <property type="nucleotide sequence ID" value="NC_017856.1"/>
</dbReference>
<keyword evidence="5 10" id="KW-0133">Cell shape</keyword>
<dbReference type="Pfam" id="PF04101">
    <property type="entry name" value="Glyco_tran_28_C"/>
    <property type="match status" value="1"/>
</dbReference>
<feature type="domain" description="Glycosyl transferase family 28 C-terminal" evidence="12">
    <location>
        <begin position="183"/>
        <end position="336"/>
    </location>
</feature>
<evidence type="ECO:0000256" key="9">
    <source>
        <dbReference type="ARBA" id="ARBA00023316"/>
    </source>
</evidence>
<keyword evidence="8 10" id="KW-0131">Cell cycle</keyword>
<evidence type="ECO:0000256" key="2">
    <source>
        <dbReference type="ARBA" id="ARBA00022618"/>
    </source>
</evidence>
<comment type="catalytic activity">
    <reaction evidence="10">
        <text>di-trans,octa-cis-undecaprenyl diphospho-N-acetyl-alpha-D-muramoyl-L-alanyl-D-glutamyl-meso-2,6-diaminopimeloyl-D-alanyl-D-alanine + UDP-N-acetyl-alpha-D-glucosamine = di-trans,octa-cis-undecaprenyl diphospho-[N-acetyl-alpha-D-glucosaminyl-(1-&gt;4)]-N-acetyl-alpha-D-muramoyl-L-alanyl-D-glutamyl-meso-2,6-diaminopimeloyl-D-alanyl-D-alanine + UDP + H(+)</text>
        <dbReference type="Rhea" id="RHEA:31227"/>
        <dbReference type="ChEBI" id="CHEBI:15378"/>
        <dbReference type="ChEBI" id="CHEBI:57705"/>
        <dbReference type="ChEBI" id="CHEBI:58223"/>
        <dbReference type="ChEBI" id="CHEBI:61387"/>
        <dbReference type="ChEBI" id="CHEBI:61388"/>
        <dbReference type="EC" id="2.4.1.227"/>
    </reaction>
</comment>
<reference evidence="13 14" key="1">
    <citation type="journal article" date="2012" name="J. Bacteriol.">
        <title>Complete genome sequences of Methylophaga sp. strain JAM1 and Methylophaga sp. strain JAM7.</title>
        <authorList>
            <person name="Villeneuve C."/>
            <person name="Martineau C."/>
            <person name="Mauffrey F."/>
            <person name="Villemur R."/>
        </authorList>
    </citation>
    <scope>NUCLEOTIDE SEQUENCE [LARGE SCALE GENOMIC DNA]</scope>
    <source>
        <strain evidence="13 14">JAM7</strain>
    </source>
</reference>
<dbReference type="SUPFAM" id="SSF53756">
    <property type="entry name" value="UDP-Glycosyltransferase/glycogen phosphorylase"/>
    <property type="match status" value="1"/>
</dbReference>
<dbReference type="AlphaFoldDB" id="I1YGJ5"/>
<evidence type="ECO:0000256" key="10">
    <source>
        <dbReference type="HAMAP-Rule" id="MF_00033"/>
    </source>
</evidence>
<dbReference type="Gene3D" id="3.40.50.2000">
    <property type="entry name" value="Glycogen Phosphorylase B"/>
    <property type="match status" value="2"/>
</dbReference>
<comment type="similarity">
    <text evidence="10">Belongs to the glycosyltransferase 28 family. MurG subfamily.</text>
</comment>
<dbReference type="OrthoDB" id="9808936at2"/>
<comment type="subcellular location">
    <subcellularLocation>
        <location evidence="10">Cell inner membrane</location>
        <topology evidence="10">Peripheral membrane protein</topology>
        <orientation evidence="10">Cytoplasmic side</orientation>
    </subcellularLocation>
</comment>
<dbReference type="CDD" id="cd03785">
    <property type="entry name" value="GT28_MurG"/>
    <property type="match status" value="1"/>
</dbReference>
<accession>I1YGJ5</accession>
<sequence precursor="true">MKKVLIMAGGTGGHVFPALAVAEVLRDQQVSVAWIGTRRGIEYRLVPEAGITLHCISAQGLRGNGLTGWLMAPLRLLKAIAEARKIIKAFQPDVVLGLGGFASGPGGVAAWLSRIPVVIHEQNAIAGLTNKLLAPLSKQVLLGFENSFSGKKTTWVGNPVRQQIESMAVPAERFSGRQGPLKILVLGGSLGAQSLNRVVPAAVACLAESQRPVIQHQCGEKHLSMAQQAYQDAEVSAQVVTFITDMAAAYAEADLVICRAGALTVAEIAAAGVAAILVPYPYAVDDHQTANASALADCGAAILVDDKTLTVAALSALLNDFSQDRQRLLTMAENARTLARTGSANAIAARCLEVANG</sequence>
<dbReference type="GO" id="GO:0008360">
    <property type="term" value="P:regulation of cell shape"/>
    <property type="evidence" value="ECO:0007669"/>
    <property type="project" value="UniProtKB-KW"/>
</dbReference>
<dbReference type="HAMAP" id="MF_00033">
    <property type="entry name" value="MurG"/>
    <property type="match status" value="1"/>
</dbReference>
<feature type="binding site" evidence="10">
    <location>
        <position position="123"/>
    </location>
    <ligand>
        <name>UDP-N-acetyl-alpha-D-glucosamine</name>
        <dbReference type="ChEBI" id="CHEBI:57705"/>
    </ligand>
</feature>
<dbReference type="GO" id="GO:0051301">
    <property type="term" value="P:cell division"/>
    <property type="evidence" value="ECO:0007669"/>
    <property type="project" value="UniProtKB-KW"/>
</dbReference>
<dbReference type="PATRIC" id="fig|754477.3.peg.858"/>
<dbReference type="Pfam" id="PF03033">
    <property type="entry name" value="Glyco_transf_28"/>
    <property type="match status" value="1"/>
</dbReference>
<evidence type="ECO:0000256" key="6">
    <source>
        <dbReference type="ARBA" id="ARBA00022984"/>
    </source>
</evidence>
<feature type="binding site" evidence="10">
    <location>
        <position position="189"/>
    </location>
    <ligand>
        <name>UDP-N-acetyl-alpha-D-glucosamine</name>
        <dbReference type="ChEBI" id="CHEBI:57705"/>
    </ligand>
</feature>
<feature type="binding site" evidence="10">
    <location>
        <position position="288"/>
    </location>
    <ligand>
        <name>UDP-N-acetyl-alpha-D-glucosamine</name>
        <dbReference type="ChEBI" id="CHEBI:57705"/>
    </ligand>
</feature>
<evidence type="ECO:0000256" key="7">
    <source>
        <dbReference type="ARBA" id="ARBA00023136"/>
    </source>
</evidence>
<feature type="domain" description="Glycosyltransferase family 28 N-terminal" evidence="11">
    <location>
        <begin position="4"/>
        <end position="140"/>
    </location>
</feature>
<dbReference type="PANTHER" id="PTHR21015">
    <property type="entry name" value="UDP-N-ACETYLGLUCOSAMINE--N-ACETYLMURAMYL-(PENTAPEPTIDE) PYROPHOSPHORYL-UNDECAPRENOL N-ACETYLGLUCOSAMINE TRANSFERASE 1"/>
    <property type="match status" value="1"/>
</dbReference>